<evidence type="ECO:0000256" key="4">
    <source>
        <dbReference type="RuleBase" id="RU364105"/>
    </source>
</evidence>
<evidence type="ECO:0000256" key="2">
    <source>
        <dbReference type="ARBA" id="ARBA00022980"/>
    </source>
</evidence>
<organism evidence="5 6">
    <name type="scientific">Panagrellus redivivus</name>
    <name type="common">Microworm</name>
    <dbReference type="NCBI Taxonomy" id="6233"/>
    <lineage>
        <taxon>Eukaryota</taxon>
        <taxon>Metazoa</taxon>
        <taxon>Ecdysozoa</taxon>
        <taxon>Nematoda</taxon>
        <taxon>Chromadorea</taxon>
        <taxon>Rhabditida</taxon>
        <taxon>Tylenchina</taxon>
        <taxon>Panagrolaimomorpha</taxon>
        <taxon>Panagrolaimoidea</taxon>
        <taxon>Panagrolaimidae</taxon>
        <taxon>Panagrellus</taxon>
    </lineage>
</organism>
<evidence type="ECO:0000313" key="5">
    <source>
        <dbReference type="Proteomes" id="UP000492821"/>
    </source>
</evidence>
<dbReference type="Pfam" id="PF01251">
    <property type="entry name" value="Ribosomal_S7e"/>
    <property type="match status" value="1"/>
</dbReference>
<keyword evidence="3 4" id="KW-0687">Ribonucleoprotein</keyword>
<dbReference type="GO" id="GO:0030686">
    <property type="term" value="C:90S preribosome"/>
    <property type="evidence" value="ECO:0007669"/>
    <property type="project" value="TreeGrafter"/>
</dbReference>
<comment type="similarity">
    <text evidence="1 4">Belongs to the eukaryotic ribosomal protein eS7 family.</text>
</comment>
<keyword evidence="2 4" id="KW-0689">Ribosomal protein</keyword>
<dbReference type="PANTHER" id="PTHR11278">
    <property type="entry name" value="40S RIBOSOMAL PROTEIN S7"/>
    <property type="match status" value="1"/>
</dbReference>
<evidence type="ECO:0000256" key="1">
    <source>
        <dbReference type="ARBA" id="ARBA00007820"/>
    </source>
</evidence>
<keyword evidence="5" id="KW-1185">Reference proteome</keyword>
<dbReference type="GO" id="GO:0006412">
    <property type="term" value="P:translation"/>
    <property type="evidence" value="ECO:0007669"/>
    <property type="project" value="InterPro"/>
</dbReference>
<dbReference type="PANTHER" id="PTHR11278:SF0">
    <property type="entry name" value="SMALL RIBOSOMAL SUBUNIT PROTEIN ES7"/>
    <property type="match status" value="1"/>
</dbReference>
<dbReference type="AlphaFoldDB" id="A0A7E4WAA9"/>
<sequence length="194" mass="22331">MVITYNKLVKADGKAPDELEKSIANAFIELANSEDLKGRLTELYFVGAQEHEFAGKKAIIIYVPVPQLKEYQKLHSRLVRELEKKFGGKHVVFVAKRRIINKPLRGKNRVPLKQKRPRSRTLTSVHENILNDLVYPAEVVGKRIRYKLDGKQVLKVHLDRGQQTNVEHKVDTFVSIYKQLTGKAVTFEFPEPLF</sequence>
<evidence type="ECO:0000313" key="6">
    <source>
        <dbReference type="WBParaSite" id="Pan_g8836.t1"/>
    </source>
</evidence>
<dbReference type="GO" id="GO:0022627">
    <property type="term" value="C:cytosolic small ribosomal subunit"/>
    <property type="evidence" value="ECO:0007669"/>
    <property type="project" value="TreeGrafter"/>
</dbReference>
<dbReference type="PROSITE" id="PS00948">
    <property type="entry name" value="RIBOSOMAL_S7E"/>
    <property type="match status" value="1"/>
</dbReference>
<dbReference type="GO" id="GO:0003735">
    <property type="term" value="F:structural constituent of ribosome"/>
    <property type="evidence" value="ECO:0007669"/>
    <property type="project" value="InterPro"/>
</dbReference>
<accession>A0A7E4WAA9</accession>
<dbReference type="GO" id="GO:0032040">
    <property type="term" value="C:small-subunit processome"/>
    <property type="evidence" value="ECO:0007669"/>
    <property type="project" value="TreeGrafter"/>
</dbReference>
<evidence type="ECO:0000256" key="3">
    <source>
        <dbReference type="ARBA" id="ARBA00023274"/>
    </source>
</evidence>
<dbReference type="GO" id="GO:0006364">
    <property type="term" value="P:rRNA processing"/>
    <property type="evidence" value="ECO:0007669"/>
    <property type="project" value="TreeGrafter"/>
</dbReference>
<reference evidence="6" key="2">
    <citation type="submission" date="2020-10" db="UniProtKB">
        <authorList>
            <consortium name="WormBaseParasite"/>
        </authorList>
    </citation>
    <scope>IDENTIFICATION</scope>
</reference>
<dbReference type="Proteomes" id="UP000492821">
    <property type="component" value="Unassembled WGS sequence"/>
</dbReference>
<dbReference type="InterPro" id="IPR047861">
    <property type="entry name" value="Ribosomal_eS7_CS"/>
</dbReference>
<proteinExistence type="inferred from homology"/>
<dbReference type="WBParaSite" id="Pan_g8836.t1">
    <property type="protein sequence ID" value="Pan_g8836.t1"/>
    <property type="gene ID" value="Pan_g8836"/>
</dbReference>
<reference evidence="5" key="1">
    <citation type="journal article" date="2013" name="Genetics">
        <title>The draft genome and transcriptome of Panagrellus redivivus are shaped by the harsh demands of a free-living lifestyle.</title>
        <authorList>
            <person name="Srinivasan J."/>
            <person name="Dillman A.R."/>
            <person name="Macchietto M.G."/>
            <person name="Heikkinen L."/>
            <person name="Lakso M."/>
            <person name="Fracchia K.M."/>
            <person name="Antoshechkin I."/>
            <person name="Mortazavi A."/>
            <person name="Wong G."/>
            <person name="Sternberg P.W."/>
        </authorList>
    </citation>
    <scope>NUCLEOTIDE SEQUENCE [LARGE SCALE GENOMIC DNA]</scope>
    <source>
        <strain evidence="5">MT8872</strain>
    </source>
</reference>
<dbReference type="GO" id="GO:0042274">
    <property type="term" value="P:ribosomal small subunit biogenesis"/>
    <property type="evidence" value="ECO:0007669"/>
    <property type="project" value="TreeGrafter"/>
</dbReference>
<name>A0A7E4WAA9_PANRE</name>
<protein>
    <recommendedName>
        <fullName evidence="4">40S ribosomal protein S7</fullName>
    </recommendedName>
</protein>
<dbReference type="InterPro" id="IPR000554">
    <property type="entry name" value="Ribosomal_eS7"/>
</dbReference>